<dbReference type="InterPro" id="IPR000212">
    <property type="entry name" value="DNA_helicase_UvrD/REP"/>
</dbReference>
<dbReference type="PROSITE" id="PS51198">
    <property type="entry name" value="UVRD_HELICASE_ATP_BIND"/>
    <property type="match status" value="1"/>
</dbReference>
<keyword evidence="1" id="KW-0540">Nuclease</keyword>
<dbReference type="SUPFAM" id="SSF52980">
    <property type="entry name" value="Restriction endonuclease-like"/>
    <property type="match status" value="1"/>
</dbReference>
<dbReference type="CDD" id="cd17932">
    <property type="entry name" value="DEXQc_UvrD"/>
    <property type="match status" value="1"/>
</dbReference>
<dbReference type="Pfam" id="PF12705">
    <property type="entry name" value="PDDEXK_1"/>
    <property type="match status" value="1"/>
</dbReference>
<feature type="domain" description="UvrD-like helicase ATP-binding" evidence="15">
    <location>
        <begin position="20"/>
        <end position="344"/>
    </location>
</feature>
<keyword evidence="8" id="KW-0238">DNA-binding</keyword>
<sequence length="1072" mass="117880">MTKPLTYTAEQLCQALRIHPPTEQQRAIIEAPLEGVYRVVAGAGSGKTETMALRVVWLVANGVVSPQDILGLTFTRKAASELGGRIASRIRQLPHSGEDDSIDVFAMPQVSTYNAFASRLFQDYAVYLGIDGDQEVAGAAAAWSLARKVVAGSTHSELPELQMSLDQLTTLTWQLSQSMSENAVDASALAEYARSFQSIRDLPPGGRGGYPGVDRTADNIALLPVLIDLVDEFREAKAARGIVEYSDQVRLGLEVARSSPEVVEGLRARHSVVLLDEYQDTSVLQTTLLSTLFADHPVMSVGDPLQAIYGWRGASAANLDDFPREFARQWPSVTFGLQTSWRNPSRVLTAANALCAPLRRADESVVGELSPAPNAPAGTVDVAYPDTLDDEAEAVAAWFATRLVSATHPGNSAAGHAEGEPPSAALLLRERKHQHLYARALERKGIPVHILGIGGLLGDPLVADLVVGLAIVHRPFANGELVRLLTSGRFRLGVSDLFALAERARWLGLRDSGGGRLDESLDQALRDQALGRPSASLLDALEYLAQKPPEHSHWEVFSEGAQSQLRDAASLIASQRRLSHENIADQVVHWERATGADIEWLAHPNRESYRNSREAFFAAISQYQAFADEAGARGFLDWLEQAEWRDSLQPQSAPPEPGCVQILTIHGAKGLEWDLVAVGQLIEGELPGKPNEGFKGWLRSGVLPYPFRGDSEFLPHLDWMGAETRKDLLDRIEEFSDDIRAHHEREERRLAYVAMTRARAELLLTGSFYSTKGSAQAPSPFLVELEHAECIDPLPDSPTIDNPHEGDEDDLITWPVDPLGERRDVVERAAKAVLTATDQAVEQADPALVEHIDAVLEAERTRLAPAEGSWPVRIPASQFDRWVFEPETMLRSRIQPRPPTTGLAQQRGNDFHAWVESYFHSARGNRVMADVDVDHDTAVPVDVDVHTWQEGFERSEFAPLTPVALEREIHLPLAGHLVICKIDAVFERSGRIQVVDWKTGRTPTDPVDIERKSLQLALYRLAWAEWAGVDINTVDAVFWFSHSEQVIAPETLPGRSELEQLIDKAKANPASG</sequence>
<dbReference type="GO" id="GO:0005829">
    <property type="term" value="C:cytosol"/>
    <property type="evidence" value="ECO:0007669"/>
    <property type="project" value="TreeGrafter"/>
</dbReference>
<dbReference type="EMBL" id="CP026923">
    <property type="protein sequence ID" value="AVG24484.1"/>
    <property type="molecule type" value="Genomic_DNA"/>
</dbReference>
<keyword evidence="4 14" id="KW-0378">Hydrolase</keyword>
<dbReference type="Proteomes" id="UP000243077">
    <property type="component" value="Chromosome"/>
</dbReference>
<dbReference type="GO" id="GO:0033202">
    <property type="term" value="C:DNA helicase complex"/>
    <property type="evidence" value="ECO:0007669"/>
    <property type="project" value="TreeGrafter"/>
</dbReference>
<feature type="domain" description="UvrD-like helicase C-terminal" evidence="16">
    <location>
        <begin position="345"/>
        <end position="670"/>
    </location>
</feature>
<dbReference type="Pfam" id="PF00580">
    <property type="entry name" value="UvrD-helicase"/>
    <property type="match status" value="1"/>
</dbReference>
<evidence type="ECO:0000256" key="7">
    <source>
        <dbReference type="ARBA" id="ARBA00022840"/>
    </source>
</evidence>
<dbReference type="GO" id="GO:0000725">
    <property type="term" value="P:recombinational repair"/>
    <property type="evidence" value="ECO:0007669"/>
    <property type="project" value="TreeGrafter"/>
</dbReference>
<evidence type="ECO:0000256" key="2">
    <source>
        <dbReference type="ARBA" id="ARBA00022741"/>
    </source>
</evidence>
<dbReference type="RefSeq" id="WP_158665598.1">
    <property type="nucleotide sequence ID" value="NZ_CP026923.1"/>
</dbReference>
<dbReference type="SUPFAM" id="SSF52540">
    <property type="entry name" value="P-loop containing nucleoside triphosphate hydrolases"/>
    <property type="match status" value="1"/>
</dbReference>
<evidence type="ECO:0000256" key="13">
    <source>
        <dbReference type="ARBA" id="ARBA00048988"/>
    </source>
</evidence>
<dbReference type="GO" id="GO:0005524">
    <property type="term" value="F:ATP binding"/>
    <property type="evidence" value="ECO:0007669"/>
    <property type="project" value="UniProtKB-UniRule"/>
</dbReference>
<evidence type="ECO:0000256" key="14">
    <source>
        <dbReference type="PROSITE-ProRule" id="PRU00560"/>
    </source>
</evidence>
<dbReference type="EC" id="5.6.2.4" evidence="12"/>
<evidence type="ECO:0000256" key="12">
    <source>
        <dbReference type="ARBA" id="ARBA00034808"/>
    </source>
</evidence>
<keyword evidence="3" id="KW-0227">DNA damage</keyword>
<accession>A0A2L2BS26</accession>
<evidence type="ECO:0000256" key="3">
    <source>
        <dbReference type="ARBA" id="ARBA00022763"/>
    </source>
</evidence>
<reference evidence="17 18" key="1">
    <citation type="submission" date="2018-02" db="EMBL/GenBank/DDBJ databases">
        <title>Complete genome of the streamlined marine actinobacterium Pontimonas salivibrio CL-TW6 adapted to coastal planktonic lifestype.</title>
        <authorList>
            <person name="Cho B.C."/>
            <person name="Hardies S.C."/>
            <person name="Jang G.I."/>
            <person name="Hwang C.Y."/>
        </authorList>
    </citation>
    <scope>NUCLEOTIDE SEQUENCE [LARGE SCALE GENOMIC DNA]</scope>
    <source>
        <strain evidence="17 18">CL-TW6</strain>
    </source>
</reference>
<evidence type="ECO:0000256" key="10">
    <source>
        <dbReference type="ARBA" id="ARBA00023235"/>
    </source>
</evidence>
<keyword evidence="10" id="KW-0413">Isomerase</keyword>
<evidence type="ECO:0000256" key="8">
    <source>
        <dbReference type="ARBA" id="ARBA00023125"/>
    </source>
</evidence>
<dbReference type="GO" id="GO:0004527">
    <property type="term" value="F:exonuclease activity"/>
    <property type="evidence" value="ECO:0007669"/>
    <property type="project" value="UniProtKB-KW"/>
</dbReference>
<dbReference type="OrthoDB" id="4812256at2"/>
<evidence type="ECO:0000256" key="11">
    <source>
        <dbReference type="ARBA" id="ARBA00034617"/>
    </source>
</evidence>
<keyword evidence="18" id="KW-1185">Reference proteome</keyword>
<organism evidence="17 18">
    <name type="scientific">Pontimonas salivibrio</name>
    <dbReference type="NCBI Taxonomy" id="1159327"/>
    <lineage>
        <taxon>Bacteria</taxon>
        <taxon>Bacillati</taxon>
        <taxon>Actinomycetota</taxon>
        <taxon>Actinomycetes</taxon>
        <taxon>Micrococcales</taxon>
        <taxon>Microbacteriaceae</taxon>
        <taxon>Pontimonas</taxon>
    </lineage>
</organism>
<keyword evidence="5 14" id="KW-0347">Helicase</keyword>
<evidence type="ECO:0000256" key="1">
    <source>
        <dbReference type="ARBA" id="ARBA00022722"/>
    </source>
</evidence>
<keyword evidence="7 14" id="KW-0067">ATP-binding</keyword>
<keyword evidence="9" id="KW-0234">DNA repair</keyword>
<evidence type="ECO:0000256" key="5">
    <source>
        <dbReference type="ARBA" id="ARBA00022806"/>
    </source>
</evidence>
<dbReference type="PANTHER" id="PTHR11070">
    <property type="entry name" value="UVRD / RECB / PCRA DNA HELICASE FAMILY MEMBER"/>
    <property type="match status" value="1"/>
</dbReference>
<name>A0A2L2BS26_9MICO</name>
<comment type="catalytic activity">
    <reaction evidence="13">
        <text>ATP + H2O = ADP + phosphate + H(+)</text>
        <dbReference type="Rhea" id="RHEA:13065"/>
        <dbReference type="ChEBI" id="CHEBI:15377"/>
        <dbReference type="ChEBI" id="CHEBI:15378"/>
        <dbReference type="ChEBI" id="CHEBI:30616"/>
        <dbReference type="ChEBI" id="CHEBI:43474"/>
        <dbReference type="ChEBI" id="CHEBI:456216"/>
        <dbReference type="EC" id="5.6.2.4"/>
    </reaction>
</comment>
<dbReference type="KEGG" id="psai:C3B54_111547"/>
<dbReference type="InterPro" id="IPR027417">
    <property type="entry name" value="P-loop_NTPase"/>
</dbReference>
<protein>
    <recommendedName>
        <fullName evidence="12">DNA 3'-5' helicase</fullName>
        <ecNumber evidence="12">5.6.2.4</ecNumber>
    </recommendedName>
</protein>
<proteinExistence type="predicted"/>
<evidence type="ECO:0000259" key="15">
    <source>
        <dbReference type="PROSITE" id="PS51198"/>
    </source>
</evidence>
<dbReference type="GO" id="GO:0003677">
    <property type="term" value="F:DNA binding"/>
    <property type="evidence" value="ECO:0007669"/>
    <property type="project" value="UniProtKB-KW"/>
</dbReference>
<dbReference type="Gene3D" id="3.90.320.10">
    <property type="match status" value="1"/>
</dbReference>
<dbReference type="Pfam" id="PF13361">
    <property type="entry name" value="UvrD_C"/>
    <property type="match status" value="1"/>
</dbReference>
<dbReference type="InterPro" id="IPR014017">
    <property type="entry name" value="DNA_helicase_UvrD-like_C"/>
</dbReference>
<dbReference type="AlphaFoldDB" id="A0A2L2BS26"/>
<evidence type="ECO:0000256" key="9">
    <source>
        <dbReference type="ARBA" id="ARBA00023204"/>
    </source>
</evidence>
<evidence type="ECO:0000313" key="17">
    <source>
        <dbReference type="EMBL" id="AVG24484.1"/>
    </source>
</evidence>
<gene>
    <name evidence="17" type="ORF">C3B54_111547</name>
</gene>
<feature type="binding site" evidence="14">
    <location>
        <begin position="41"/>
        <end position="48"/>
    </location>
    <ligand>
        <name>ATP</name>
        <dbReference type="ChEBI" id="CHEBI:30616"/>
    </ligand>
</feature>
<dbReference type="PROSITE" id="PS51217">
    <property type="entry name" value="UVRD_HELICASE_CTER"/>
    <property type="match status" value="1"/>
</dbReference>
<dbReference type="InterPro" id="IPR038726">
    <property type="entry name" value="PDDEXK_AddAB-type"/>
</dbReference>
<dbReference type="InterPro" id="IPR011604">
    <property type="entry name" value="PDDEXK-like_dom_sf"/>
</dbReference>
<dbReference type="InterPro" id="IPR014016">
    <property type="entry name" value="UvrD-like_ATP-bd"/>
</dbReference>
<dbReference type="GO" id="GO:0043138">
    <property type="term" value="F:3'-5' DNA helicase activity"/>
    <property type="evidence" value="ECO:0007669"/>
    <property type="project" value="UniProtKB-EC"/>
</dbReference>
<dbReference type="Gene3D" id="3.40.50.300">
    <property type="entry name" value="P-loop containing nucleotide triphosphate hydrolases"/>
    <property type="match status" value="4"/>
</dbReference>
<keyword evidence="2 14" id="KW-0547">Nucleotide-binding</keyword>
<dbReference type="InterPro" id="IPR011335">
    <property type="entry name" value="Restrct_endonuc-II-like"/>
</dbReference>
<keyword evidence="6" id="KW-0269">Exonuclease</keyword>
<evidence type="ECO:0000313" key="18">
    <source>
        <dbReference type="Proteomes" id="UP000243077"/>
    </source>
</evidence>
<comment type="catalytic activity">
    <reaction evidence="11">
        <text>Couples ATP hydrolysis with the unwinding of duplex DNA by translocating in the 3'-5' direction.</text>
        <dbReference type="EC" id="5.6.2.4"/>
    </reaction>
</comment>
<evidence type="ECO:0000256" key="6">
    <source>
        <dbReference type="ARBA" id="ARBA00022839"/>
    </source>
</evidence>
<evidence type="ECO:0000259" key="16">
    <source>
        <dbReference type="PROSITE" id="PS51217"/>
    </source>
</evidence>
<dbReference type="PANTHER" id="PTHR11070:SF55">
    <property type="entry name" value="DNA 3'-5' HELICASE"/>
    <property type="match status" value="1"/>
</dbReference>
<evidence type="ECO:0000256" key="4">
    <source>
        <dbReference type="ARBA" id="ARBA00022801"/>
    </source>
</evidence>